<dbReference type="EMBL" id="ALAO01000257">
    <property type="protein sequence ID" value="EKO38342.1"/>
    <property type="molecule type" value="Genomic_DNA"/>
</dbReference>
<feature type="chain" id="PRO_5003894196" description="SH3b domain-containing protein" evidence="2">
    <location>
        <begin position="21"/>
        <end position="142"/>
    </location>
</feature>
<evidence type="ECO:0000256" key="1">
    <source>
        <dbReference type="SAM" id="MobiDB-lite"/>
    </source>
</evidence>
<feature type="region of interest" description="Disordered" evidence="1">
    <location>
        <begin position="38"/>
        <end position="72"/>
    </location>
</feature>
<sequence length="142" mass="15072">MNTKIILALLAALTCAALLAPQSGLTQPPPCPPGMVWTPGGCRPAPPPPPGYPPPRPVPPPPGYGPGYGPGYAPAPPYDPNIKQVARRYVTLHSCPGEACPPVTSLSRGTPVRILSWEGPFVFVRVPDSRIEGWVKRNRLTP</sequence>
<gene>
    <name evidence="3" type="ORF">B193_2948</name>
</gene>
<protein>
    <recommendedName>
        <fullName evidence="5">SH3b domain-containing protein</fullName>
    </recommendedName>
</protein>
<evidence type="ECO:0000313" key="4">
    <source>
        <dbReference type="Proteomes" id="UP000006272"/>
    </source>
</evidence>
<comment type="caution">
    <text evidence="3">The sequence shown here is derived from an EMBL/GenBank/DDBJ whole genome shotgun (WGS) entry which is preliminary data.</text>
</comment>
<keyword evidence="2" id="KW-0732">Signal</keyword>
<evidence type="ECO:0000313" key="3">
    <source>
        <dbReference type="EMBL" id="EKO38342.1"/>
    </source>
</evidence>
<feature type="signal peptide" evidence="2">
    <location>
        <begin position="1"/>
        <end position="20"/>
    </location>
</feature>
<organism evidence="3 4">
    <name type="scientific">Solidesulfovibrio magneticus str. Maddingley MBC34</name>
    <dbReference type="NCBI Taxonomy" id="1206767"/>
    <lineage>
        <taxon>Bacteria</taxon>
        <taxon>Pseudomonadati</taxon>
        <taxon>Thermodesulfobacteriota</taxon>
        <taxon>Desulfovibrionia</taxon>
        <taxon>Desulfovibrionales</taxon>
        <taxon>Desulfovibrionaceae</taxon>
        <taxon>Solidesulfovibrio</taxon>
    </lineage>
</organism>
<dbReference type="Gene3D" id="2.30.30.40">
    <property type="entry name" value="SH3 Domains"/>
    <property type="match status" value="1"/>
</dbReference>
<dbReference type="Proteomes" id="UP000006272">
    <property type="component" value="Unassembled WGS sequence"/>
</dbReference>
<dbReference type="PATRIC" id="fig|1206767.3.peg.2898"/>
<accession>K6FIA5</accession>
<dbReference type="AlphaFoldDB" id="K6FIA5"/>
<reference evidence="3 4" key="1">
    <citation type="submission" date="2012-07" db="EMBL/GenBank/DDBJ databases">
        <title>Draft genome sequence of Desulfovibrio magneticus str. Maddingley MBC34 obtained from a metagenomic sequence of a methanogenic enrichment isolated from coal-seam formation water in Victoria, Australia.</title>
        <authorList>
            <person name="Greenfield P."/>
            <person name="Hendry P."/>
            <person name="Li D."/>
            <person name="Rosewarne C.P."/>
            <person name="Tran-Dinh N."/>
            <person name="Elbourne L.D.H."/>
            <person name="Paulsen I.T."/>
            <person name="Midgley D.J."/>
        </authorList>
    </citation>
    <scope>NUCLEOTIDE SEQUENCE [LARGE SCALE GENOMIC DNA]</scope>
    <source>
        <strain evidence="4">Maddingley MBC34</strain>
    </source>
</reference>
<feature type="compositionally biased region" description="Pro residues" evidence="1">
    <location>
        <begin position="44"/>
        <end position="64"/>
    </location>
</feature>
<evidence type="ECO:0008006" key="5">
    <source>
        <dbReference type="Google" id="ProtNLM"/>
    </source>
</evidence>
<evidence type="ECO:0000256" key="2">
    <source>
        <dbReference type="SAM" id="SignalP"/>
    </source>
</evidence>
<name>K6FIA5_9BACT</name>
<proteinExistence type="predicted"/>